<sequence>MKSFFDFKQWRKFILLLISISFIGLVGRISPYGSEIWNFLFENMIWFPVEMGITIFVFDKIIQKNNLKIEHNRKYNEYYSVAETDLNKLLQTIKLHSVSALTNSQLEGDKLDKEFANVCNNIPELITINKLREGLNTQLLNPNNVIDSMINPKFVRKSYYDSLGESGDNIINNIYSHYMLYSKFIPVDLYRELNNLRDFFESNIYFSTNNNLKFGRSMLVQRENDGLMLDNEYQQTIDILTESYSILYKKIMTIENMISESNL</sequence>
<dbReference type="KEGG" id="vpi:BW732_10785"/>
<reference evidence="1 2" key="1">
    <citation type="journal article" date="2010" name="Int. J. Syst. Evol. Microbiol.">
        <title>Vagococcus penaei sp. nov., isolated from spoilage microbiota of cooked shrimp (Penaeus vannamei).</title>
        <authorList>
            <person name="Jaffres E."/>
            <person name="Prevost H."/>
            <person name="Rossero A."/>
            <person name="Joffraud J.J."/>
            <person name="Dousset X."/>
        </authorList>
    </citation>
    <scope>NUCLEOTIDE SEQUENCE [LARGE SCALE GENOMIC DNA]</scope>
    <source>
        <strain evidence="1 2">CD276</strain>
    </source>
</reference>
<dbReference type="OrthoDB" id="9869670at2"/>
<dbReference type="AlphaFoldDB" id="A0A1Q2D8M2"/>
<gene>
    <name evidence="1" type="ORF">BW732_10785</name>
</gene>
<dbReference type="Proteomes" id="UP000188246">
    <property type="component" value="Chromosome"/>
</dbReference>
<accession>A0A1Q2D8M2</accession>
<evidence type="ECO:0000313" key="1">
    <source>
        <dbReference type="EMBL" id="AQP54641.1"/>
    </source>
</evidence>
<dbReference type="RefSeq" id="WP_077276728.1">
    <property type="nucleotide sequence ID" value="NZ_CP019609.1"/>
</dbReference>
<evidence type="ECO:0000313" key="2">
    <source>
        <dbReference type="Proteomes" id="UP000188246"/>
    </source>
</evidence>
<keyword evidence="2" id="KW-1185">Reference proteome</keyword>
<name>A0A1Q2D8M2_9ENTE</name>
<dbReference type="EMBL" id="CP019609">
    <property type="protein sequence ID" value="AQP54641.1"/>
    <property type="molecule type" value="Genomic_DNA"/>
</dbReference>
<proteinExistence type="predicted"/>
<organism evidence="1 2">
    <name type="scientific">Vagococcus penaei</name>
    <dbReference type="NCBI Taxonomy" id="633807"/>
    <lineage>
        <taxon>Bacteria</taxon>
        <taxon>Bacillati</taxon>
        <taxon>Bacillota</taxon>
        <taxon>Bacilli</taxon>
        <taxon>Lactobacillales</taxon>
        <taxon>Enterococcaceae</taxon>
        <taxon>Vagococcus</taxon>
    </lineage>
</organism>
<protein>
    <submittedName>
        <fullName evidence="1">Uncharacterized protein</fullName>
    </submittedName>
</protein>